<gene>
    <name evidence="2" type="ordered locus">SSIL_0833</name>
</gene>
<name>F2F1B8_SOLSS</name>
<dbReference type="EMBL" id="AP012157">
    <property type="protein sequence ID" value="BAK15256.1"/>
    <property type="molecule type" value="Genomic_DNA"/>
</dbReference>
<evidence type="ECO:0000259" key="1">
    <source>
        <dbReference type="Pfam" id="PF15919"/>
    </source>
</evidence>
<dbReference type="InterPro" id="IPR051404">
    <property type="entry name" value="TA_system_antitoxin"/>
</dbReference>
<evidence type="ECO:0000313" key="3">
    <source>
        <dbReference type="Proteomes" id="UP000006691"/>
    </source>
</evidence>
<dbReference type="PANTHER" id="PTHR34504:SF2">
    <property type="entry name" value="UPF0150 PROTEIN SSL0259"/>
    <property type="match status" value="1"/>
</dbReference>
<dbReference type="PANTHER" id="PTHR34504">
    <property type="entry name" value="ANTITOXIN HICB"/>
    <property type="match status" value="1"/>
</dbReference>
<dbReference type="Gene3D" id="3.30.160.250">
    <property type="match status" value="1"/>
</dbReference>
<organism evidence="2 3">
    <name type="scientific">Solibacillus silvestris (strain StLB046)</name>
    <name type="common">Bacillus silvestris</name>
    <dbReference type="NCBI Taxonomy" id="1002809"/>
    <lineage>
        <taxon>Bacteria</taxon>
        <taxon>Bacillati</taxon>
        <taxon>Bacillota</taxon>
        <taxon>Bacilli</taxon>
        <taxon>Bacillales</taxon>
        <taxon>Caryophanaceae</taxon>
        <taxon>Solibacillus</taxon>
    </lineage>
</organism>
<protein>
    <submittedName>
        <fullName evidence="2">Uncharacterized conserved protein</fullName>
    </submittedName>
</protein>
<dbReference type="InterPro" id="IPR031807">
    <property type="entry name" value="HicB-like"/>
</dbReference>
<dbReference type="PATRIC" id="fig|1002809.3.peg.845"/>
<evidence type="ECO:0000313" key="2">
    <source>
        <dbReference type="EMBL" id="BAK15256.1"/>
    </source>
</evidence>
<sequence>MANYIFPAIFEAGYEHEQGYTVTFPDLPGCITEGDTLEESIYMAKDALAGYLSIMEEDGEEIPAVSNAHGTELPQGAFIIDIEVNTDNFFRINT</sequence>
<accession>F2F1B8</accession>
<dbReference type="AlphaFoldDB" id="F2F1B8"/>
<dbReference type="KEGG" id="siv:SSIL_0833"/>
<dbReference type="Proteomes" id="UP000006691">
    <property type="component" value="Chromosome"/>
</dbReference>
<reference evidence="3" key="1">
    <citation type="submission" date="2011-04" db="EMBL/GenBank/DDBJ databases">
        <title>Genome sequence of Solibacillus silvestris StLB046.</title>
        <authorList>
            <person name="Morohoshi T."/>
            <person name="Someya N."/>
            <person name="Ikeda T."/>
        </authorList>
    </citation>
    <scope>NUCLEOTIDE SEQUENCE [LARGE SCALE GENOMIC DNA]</scope>
    <source>
        <strain evidence="3">StLB046</strain>
    </source>
</reference>
<dbReference type="RefSeq" id="WP_014822851.1">
    <property type="nucleotide sequence ID" value="NC_018065.1"/>
</dbReference>
<dbReference type="InterPro" id="IPR035069">
    <property type="entry name" value="TTHA1013/TTHA0281-like"/>
</dbReference>
<keyword evidence="3" id="KW-1185">Reference proteome</keyword>
<reference evidence="2 3" key="2">
    <citation type="journal article" date="2012" name="J. Biosci. Bioeng.">
        <title>Complete genome sequence and characterization of the N-acylhomoserine lactone-degrading gene of the potato leaf-associated Solibacillus silvestris.</title>
        <authorList>
            <person name="Morohoshi T."/>
            <person name="Tominaga Y."/>
            <person name="Someya N."/>
            <person name="Ikeda T."/>
        </authorList>
    </citation>
    <scope>NUCLEOTIDE SEQUENCE [LARGE SCALE GENOMIC DNA]</scope>
    <source>
        <strain evidence="2 3">StLB046</strain>
    </source>
</reference>
<feature type="domain" description="HicB-like antitoxin of toxin-antitoxin system" evidence="1">
    <location>
        <begin position="6"/>
        <end position="67"/>
    </location>
</feature>
<dbReference type="Pfam" id="PF15919">
    <property type="entry name" value="HicB_lk_antitox"/>
    <property type="match status" value="1"/>
</dbReference>
<proteinExistence type="predicted"/>
<dbReference type="eggNOG" id="COG1598">
    <property type="taxonomic scope" value="Bacteria"/>
</dbReference>
<dbReference type="SUPFAM" id="SSF143100">
    <property type="entry name" value="TTHA1013/TTHA0281-like"/>
    <property type="match status" value="1"/>
</dbReference>
<dbReference type="HOGENOM" id="CLU_114047_0_3_9"/>